<evidence type="ECO:0000256" key="1">
    <source>
        <dbReference type="SAM" id="MobiDB-lite"/>
    </source>
</evidence>
<keyword evidence="4" id="KW-1185">Reference proteome</keyword>
<reference evidence="3 4" key="1">
    <citation type="submission" date="2018-03" db="EMBL/GenBank/DDBJ databases">
        <title>Aerobic endospore-forming bacteria genome sequencing and assembly.</title>
        <authorList>
            <person name="Cavalcante D.A."/>
            <person name="Driks A."/>
            <person name="Putonti C."/>
            <person name="De-Souza M.T."/>
        </authorList>
    </citation>
    <scope>NUCLEOTIDE SEQUENCE [LARGE SCALE GENOMIC DNA]</scope>
    <source>
        <strain evidence="3 4">SDF0028</strain>
    </source>
</reference>
<protein>
    <recommendedName>
        <fullName evidence="5">Efflux RND transporter periplasmic adaptor subunit</fullName>
    </recommendedName>
</protein>
<comment type="caution">
    <text evidence="3">The sequence shown here is derived from an EMBL/GenBank/DDBJ whole genome shotgun (WGS) entry which is preliminary data.</text>
</comment>
<feature type="signal peptide" evidence="2">
    <location>
        <begin position="1"/>
        <end position="19"/>
    </location>
</feature>
<evidence type="ECO:0000313" key="4">
    <source>
        <dbReference type="Proteomes" id="UP000316208"/>
    </source>
</evidence>
<evidence type="ECO:0000313" key="3">
    <source>
        <dbReference type="EMBL" id="TQR43952.1"/>
    </source>
</evidence>
<feature type="region of interest" description="Disordered" evidence="1">
    <location>
        <begin position="44"/>
        <end position="72"/>
    </location>
</feature>
<name>A0ABY3AN20_PAEPP</name>
<evidence type="ECO:0000256" key="2">
    <source>
        <dbReference type="SAM" id="SignalP"/>
    </source>
</evidence>
<proteinExistence type="predicted"/>
<accession>A0ABY3AN20</accession>
<dbReference type="RefSeq" id="WP_142544956.1">
    <property type="nucleotide sequence ID" value="NZ_SADY01000005.1"/>
</dbReference>
<dbReference type="Proteomes" id="UP000316208">
    <property type="component" value="Unassembled WGS sequence"/>
</dbReference>
<evidence type="ECO:0008006" key="5">
    <source>
        <dbReference type="Google" id="ProtNLM"/>
    </source>
</evidence>
<organism evidence="3 4">
    <name type="scientific">Paenibacillus popilliae</name>
    <name type="common">Bacillus popilliae</name>
    <dbReference type="NCBI Taxonomy" id="78057"/>
    <lineage>
        <taxon>Bacteria</taxon>
        <taxon>Bacillati</taxon>
        <taxon>Bacillota</taxon>
        <taxon>Bacilli</taxon>
        <taxon>Bacillales</taxon>
        <taxon>Paenibacillaceae</taxon>
        <taxon>Paenibacillus</taxon>
    </lineage>
</organism>
<feature type="chain" id="PRO_5047114641" description="Efflux RND transporter periplasmic adaptor subunit" evidence="2">
    <location>
        <begin position="20"/>
        <end position="72"/>
    </location>
</feature>
<feature type="compositionally biased region" description="Low complexity" evidence="1">
    <location>
        <begin position="51"/>
        <end position="62"/>
    </location>
</feature>
<dbReference type="EMBL" id="SADY01000005">
    <property type="protein sequence ID" value="TQR43952.1"/>
    <property type="molecule type" value="Genomic_DNA"/>
</dbReference>
<sequence>MKKWVYVAGILLVAGAATAVYLTQRPAEQPSAANLPTRTVQASKGNMETKVSGSGSVSEAASLKPVEALRHD</sequence>
<keyword evidence="2" id="KW-0732">Signal</keyword>
<gene>
    <name evidence="3" type="ORF">C7Y44_17725</name>
</gene>